<keyword evidence="5 8" id="KW-0472">Membrane</keyword>
<gene>
    <name evidence="10" type="ORF">XDN619_LOCUS35479</name>
</gene>
<reference evidence="10" key="1">
    <citation type="submission" date="2021-02" db="EMBL/GenBank/DDBJ databases">
        <authorList>
            <person name="Nowell W R."/>
        </authorList>
    </citation>
    <scope>NUCLEOTIDE SEQUENCE</scope>
</reference>
<dbReference type="EMBL" id="CAJNRG010018224">
    <property type="protein sequence ID" value="CAF2252903.1"/>
    <property type="molecule type" value="Genomic_DNA"/>
</dbReference>
<sequence>FTFRPLIKDMSSASVATSILLVSKYLAIYGYSLIAIVGCIGNAWNILIFTSSKSIRHNQCGFYLITTSISDCCLLLVVLPFRISELAFETDVTRLSEFWCKFRPMLTYTLALISLSSVCFAAIDQYLSTNHHVWIRQISTLKLAHRLVYGALIIWTIYDSIFLIFFRLHPTLGCIIENVAFSQYYSFFHFIILNSVMPIAISSLFSLLAYMNVRRIVQLRVQPIRRQRDKQLTAMVLAKVALLVVTVLPSVIIRIYILNSKIDENDYIRATVDQFISSVGYALFYTNSALTFYLFLIVSSRFRRRLIYMYAVMKQFGKRCYKSHQDNQVAPEPIESQEM</sequence>
<keyword evidence="6" id="KW-0675">Receptor</keyword>
<feature type="non-terminal residue" evidence="10">
    <location>
        <position position="1"/>
    </location>
</feature>
<proteinExistence type="predicted"/>
<feature type="transmembrane region" description="Helical" evidence="8">
    <location>
        <begin position="186"/>
        <end position="211"/>
    </location>
</feature>
<feature type="transmembrane region" description="Helical" evidence="8">
    <location>
        <begin position="278"/>
        <end position="298"/>
    </location>
</feature>
<dbReference type="InterPro" id="IPR017452">
    <property type="entry name" value="GPCR_Rhodpsn_7TM"/>
</dbReference>
<keyword evidence="2 8" id="KW-0812">Transmembrane</keyword>
<dbReference type="GO" id="GO:0005886">
    <property type="term" value="C:plasma membrane"/>
    <property type="evidence" value="ECO:0007669"/>
    <property type="project" value="TreeGrafter"/>
</dbReference>
<evidence type="ECO:0000256" key="4">
    <source>
        <dbReference type="ARBA" id="ARBA00023040"/>
    </source>
</evidence>
<dbReference type="PROSITE" id="PS50262">
    <property type="entry name" value="G_PROTEIN_RECEP_F1_2"/>
    <property type="match status" value="1"/>
</dbReference>
<evidence type="ECO:0000313" key="10">
    <source>
        <dbReference type="EMBL" id="CAF2252903.1"/>
    </source>
</evidence>
<feature type="transmembrane region" description="Helical" evidence="8">
    <location>
        <begin position="61"/>
        <end position="83"/>
    </location>
</feature>
<feature type="transmembrane region" description="Helical" evidence="8">
    <location>
        <begin position="147"/>
        <end position="166"/>
    </location>
</feature>
<dbReference type="Gene3D" id="1.20.1070.10">
    <property type="entry name" value="Rhodopsin 7-helix transmembrane proteins"/>
    <property type="match status" value="1"/>
</dbReference>
<evidence type="ECO:0000256" key="2">
    <source>
        <dbReference type="ARBA" id="ARBA00022692"/>
    </source>
</evidence>
<dbReference type="PANTHER" id="PTHR24243">
    <property type="entry name" value="G-PROTEIN COUPLED RECEPTOR"/>
    <property type="match status" value="1"/>
</dbReference>
<evidence type="ECO:0000256" key="5">
    <source>
        <dbReference type="ARBA" id="ARBA00023136"/>
    </source>
</evidence>
<keyword evidence="4" id="KW-0297">G-protein coupled receptor</keyword>
<feature type="transmembrane region" description="Helical" evidence="8">
    <location>
        <begin position="105"/>
        <end position="127"/>
    </location>
</feature>
<dbReference type="CDD" id="cd00637">
    <property type="entry name" value="7tm_classA_rhodopsin-like"/>
    <property type="match status" value="1"/>
</dbReference>
<evidence type="ECO:0000256" key="7">
    <source>
        <dbReference type="ARBA" id="ARBA00023224"/>
    </source>
</evidence>
<dbReference type="Proteomes" id="UP000663887">
    <property type="component" value="Unassembled WGS sequence"/>
</dbReference>
<feature type="domain" description="G-protein coupled receptors family 1 profile" evidence="9">
    <location>
        <begin position="41"/>
        <end position="295"/>
    </location>
</feature>
<protein>
    <recommendedName>
        <fullName evidence="9">G-protein coupled receptors family 1 profile domain-containing protein</fullName>
    </recommendedName>
</protein>
<evidence type="ECO:0000256" key="1">
    <source>
        <dbReference type="ARBA" id="ARBA00004141"/>
    </source>
</evidence>
<feature type="transmembrane region" description="Helical" evidence="8">
    <location>
        <begin position="28"/>
        <end position="49"/>
    </location>
</feature>
<keyword evidence="3 8" id="KW-1133">Transmembrane helix</keyword>
<evidence type="ECO:0000256" key="3">
    <source>
        <dbReference type="ARBA" id="ARBA00022989"/>
    </source>
</evidence>
<dbReference type="InterPro" id="IPR000276">
    <property type="entry name" value="GPCR_Rhodpsn"/>
</dbReference>
<dbReference type="AlphaFoldDB" id="A0A817A7Z2"/>
<dbReference type="PANTHER" id="PTHR24243:SF230">
    <property type="entry name" value="G-PROTEIN COUPLED RECEPTORS FAMILY 1 PROFILE DOMAIN-CONTAINING PROTEIN"/>
    <property type="match status" value="1"/>
</dbReference>
<evidence type="ECO:0000313" key="11">
    <source>
        <dbReference type="Proteomes" id="UP000663887"/>
    </source>
</evidence>
<comment type="subcellular location">
    <subcellularLocation>
        <location evidence="1">Membrane</location>
        <topology evidence="1">Multi-pass membrane protein</topology>
    </subcellularLocation>
</comment>
<accession>A0A817A7Z2</accession>
<comment type="caution">
    <text evidence="10">The sequence shown here is derived from an EMBL/GenBank/DDBJ whole genome shotgun (WGS) entry which is preliminary data.</text>
</comment>
<feature type="transmembrane region" description="Helical" evidence="8">
    <location>
        <begin position="232"/>
        <end position="258"/>
    </location>
</feature>
<evidence type="ECO:0000259" key="9">
    <source>
        <dbReference type="PROSITE" id="PS50262"/>
    </source>
</evidence>
<dbReference type="PRINTS" id="PR00237">
    <property type="entry name" value="GPCRRHODOPSN"/>
</dbReference>
<dbReference type="Pfam" id="PF00001">
    <property type="entry name" value="7tm_1"/>
    <property type="match status" value="1"/>
</dbReference>
<dbReference type="SUPFAM" id="SSF81321">
    <property type="entry name" value="Family A G protein-coupled receptor-like"/>
    <property type="match status" value="1"/>
</dbReference>
<organism evidence="10 11">
    <name type="scientific">Rotaria magnacalcarata</name>
    <dbReference type="NCBI Taxonomy" id="392030"/>
    <lineage>
        <taxon>Eukaryota</taxon>
        <taxon>Metazoa</taxon>
        <taxon>Spiralia</taxon>
        <taxon>Gnathifera</taxon>
        <taxon>Rotifera</taxon>
        <taxon>Eurotatoria</taxon>
        <taxon>Bdelloidea</taxon>
        <taxon>Philodinida</taxon>
        <taxon>Philodinidae</taxon>
        <taxon>Rotaria</taxon>
    </lineage>
</organism>
<dbReference type="GO" id="GO:0004930">
    <property type="term" value="F:G protein-coupled receptor activity"/>
    <property type="evidence" value="ECO:0007669"/>
    <property type="project" value="UniProtKB-KW"/>
</dbReference>
<evidence type="ECO:0000256" key="8">
    <source>
        <dbReference type="SAM" id="Phobius"/>
    </source>
</evidence>
<keyword evidence="7" id="KW-0807">Transducer</keyword>
<name>A0A817A7Z2_9BILA</name>
<evidence type="ECO:0000256" key="6">
    <source>
        <dbReference type="ARBA" id="ARBA00023170"/>
    </source>
</evidence>